<dbReference type="GO" id="GO:0030497">
    <property type="term" value="P:fatty acid elongation"/>
    <property type="evidence" value="ECO:0007669"/>
    <property type="project" value="TreeGrafter"/>
</dbReference>
<dbReference type="SUPFAM" id="SSF51735">
    <property type="entry name" value="NAD(P)-binding Rossmann-fold domains"/>
    <property type="match status" value="1"/>
</dbReference>
<keyword evidence="2" id="KW-0560">Oxidoreductase</keyword>
<dbReference type="PANTHER" id="PTHR42760:SF40">
    <property type="entry name" value="3-OXOACYL-[ACYL-CARRIER-PROTEIN] REDUCTASE, CHLOROPLASTIC"/>
    <property type="match status" value="1"/>
</dbReference>
<dbReference type="Gene3D" id="3.40.50.720">
    <property type="entry name" value="NAD(P)-binding Rossmann-like Domain"/>
    <property type="match status" value="1"/>
</dbReference>
<evidence type="ECO:0000256" key="1">
    <source>
        <dbReference type="ARBA" id="ARBA00006484"/>
    </source>
</evidence>
<dbReference type="EMBL" id="CAEZYR010000037">
    <property type="protein sequence ID" value="CAB4741515.1"/>
    <property type="molecule type" value="Genomic_DNA"/>
</dbReference>
<evidence type="ECO:0000313" key="6">
    <source>
        <dbReference type="EMBL" id="CAB4975707.1"/>
    </source>
</evidence>
<evidence type="ECO:0000313" key="3">
    <source>
        <dbReference type="EMBL" id="CAB4741515.1"/>
    </source>
</evidence>
<dbReference type="FunFam" id="3.40.50.720:FF:000173">
    <property type="entry name" value="3-oxoacyl-[acyl-carrier protein] reductase"/>
    <property type="match status" value="1"/>
</dbReference>
<dbReference type="Pfam" id="PF00106">
    <property type="entry name" value="adh_short"/>
    <property type="match status" value="1"/>
</dbReference>
<dbReference type="PRINTS" id="PR00081">
    <property type="entry name" value="GDHRDH"/>
</dbReference>
<reference evidence="4" key="1">
    <citation type="submission" date="2020-05" db="EMBL/GenBank/DDBJ databases">
        <authorList>
            <person name="Chiriac C."/>
            <person name="Salcher M."/>
            <person name="Ghai R."/>
            <person name="Kavagutti S V."/>
        </authorList>
    </citation>
    <scope>NUCLEOTIDE SEQUENCE</scope>
</reference>
<dbReference type="EMBL" id="CAFABA010000002">
    <property type="protein sequence ID" value="CAB4812600.1"/>
    <property type="molecule type" value="Genomic_DNA"/>
</dbReference>
<organism evidence="4">
    <name type="scientific">freshwater metagenome</name>
    <dbReference type="NCBI Taxonomy" id="449393"/>
    <lineage>
        <taxon>unclassified sequences</taxon>
        <taxon>metagenomes</taxon>
        <taxon>ecological metagenomes</taxon>
    </lineage>
</organism>
<comment type="similarity">
    <text evidence="1">Belongs to the short-chain dehydrogenases/reductases (SDR) family.</text>
</comment>
<evidence type="ECO:0000313" key="5">
    <source>
        <dbReference type="EMBL" id="CAB4906874.1"/>
    </source>
</evidence>
<dbReference type="GO" id="GO:0016616">
    <property type="term" value="F:oxidoreductase activity, acting on the CH-OH group of donors, NAD or NADP as acceptor"/>
    <property type="evidence" value="ECO:0007669"/>
    <property type="project" value="TreeGrafter"/>
</dbReference>
<evidence type="ECO:0000313" key="4">
    <source>
        <dbReference type="EMBL" id="CAB4812600.1"/>
    </source>
</evidence>
<dbReference type="PRINTS" id="PR00080">
    <property type="entry name" value="SDRFAMILY"/>
</dbReference>
<dbReference type="EMBL" id="CAFBOS010000001">
    <property type="protein sequence ID" value="CAB4975707.1"/>
    <property type="molecule type" value="Genomic_DNA"/>
</dbReference>
<dbReference type="EMBL" id="CAFBMH010000035">
    <property type="protein sequence ID" value="CAB4906874.1"/>
    <property type="molecule type" value="Genomic_DNA"/>
</dbReference>
<name>A0A6J6YSZ1_9ZZZZ</name>
<dbReference type="InterPro" id="IPR036291">
    <property type="entry name" value="NAD(P)-bd_dom_sf"/>
</dbReference>
<accession>A0A6J6YSZ1</accession>
<evidence type="ECO:0000256" key="2">
    <source>
        <dbReference type="ARBA" id="ARBA00023002"/>
    </source>
</evidence>
<dbReference type="InterPro" id="IPR002347">
    <property type="entry name" value="SDR_fam"/>
</dbReference>
<sequence length="250" mass="25344">MFDLTGRNALVTGAGQGVGAGIARALAARGAAVAVNDVRPERAQQVVDELQASGARAVVAPFDVTAYDSVRAGVASSVAAIGPIDILVNNAGNGGRDGMVPAQFRGSDPETWHGPVDVNLFGVMNCCHVVLDAMCDNGFGRIVTIASGAGMVGLRIGVSPYAAGKGGAIAFMRHLAVENARKGVTANTLALGLMTGNEGSDVTKALAQQVPVGRLGRPDDIGPFCVYLASNEAAWFTGQTVHVNGGSVTS</sequence>
<protein>
    <submittedName>
        <fullName evidence="4">Unannotated protein</fullName>
    </submittedName>
</protein>
<dbReference type="PANTHER" id="PTHR42760">
    <property type="entry name" value="SHORT-CHAIN DEHYDROGENASES/REDUCTASES FAMILY MEMBER"/>
    <property type="match status" value="1"/>
</dbReference>
<gene>
    <name evidence="3" type="ORF">UFOPK2754_01207</name>
    <name evidence="4" type="ORF">UFOPK3139_00094</name>
    <name evidence="5" type="ORF">UFOPK3543_01208</name>
    <name evidence="6" type="ORF">UFOPK3967_00039</name>
</gene>
<dbReference type="AlphaFoldDB" id="A0A6J6YSZ1"/>
<proteinExistence type="inferred from homology"/>